<dbReference type="RefSeq" id="WP_185383679.1">
    <property type="nucleotide sequence ID" value="NZ_JAARRG010000004.1"/>
</dbReference>
<gene>
    <name evidence="1" type="ORF">HB897_07980</name>
</gene>
<evidence type="ECO:0000313" key="2">
    <source>
        <dbReference type="Proteomes" id="UP000523362"/>
    </source>
</evidence>
<dbReference type="Proteomes" id="UP000523362">
    <property type="component" value="Unassembled WGS sequence"/>
</dbReference>
<proteinExistence type="predicted"/>
<evidence type="ECO:0000313" key="1">
    <source>
        <dbReference type="EMBL" id="MBC1486159.1"/>
    </source>
</evidence>
<comment type="caution">
    <text evidence="1">The sequence shown here is derived from an EMBL/GenBank/DDBJ whole genome shotgun (WGS) entry which is preliminary data.</text>
</comment>
<dbReference type="EMBL" id="JAARRG010000004">
    <property type="protein sequence ID" value="MBC1486159.1"/>
    <property type="molecule type" value="Genomic_DNA"/>
</dbReference>
<dbReference type="NCBIfam" id="TIGR04197">
    <property type="entry name" value="T7SS_SACOL2603"/>
    <property type="match status" value="1"/>
</dbReference>
<accession>A0A7X0X1Y3</accession>
<protein>
    <submittedName>
        <fullName evidence="1">TIGR04197 family type VII secretion effector</fullName>
    </submittedName>
</protein>
<organism evidence="1 2">
    <name type="scientific">Listeria seeligeri</name>
    <dbReference type="NCBI Taxonomy" id="1640"/>
    <lineage>
        <taxon>Bacteria</taxon>
        <taxon>Bacillati</taxon>
        <taxon>Bacillota</taxon>
        <taxon>Bacilli</taxon>
        <taxon>Bacillales</taxon>
        <taxon>Listeriaceae</taxon>
        <taxon>Listeria</taxon>
    </lineage>
</organism>
<sequence>MTGIQSNFSAAARCAGQLGQASEEIATAGASSIVRAEKTSVSGNQEALTTNQSVQAMVLQFQQGLTQDIAHVQSVAKEFDYQDAQLKQLFDFAD</sequence>
<dbReference type="AlphaFoldDB" id="A0A7X0X1Y3"/>
<name>A0A7X0X1Y3_LISSE</name>
<dbReference type="InterPro" id="IPR021477">
    <property type="entry name" value="TVIIS_effector_SACOL2603_fam"/>
</dbReference>
<reference evidence="1 2" key="1">
    <citation type="submission" date="2020-03" db="EMBL/GenBank/DDBJ databases">
        <title>Soil Listeria distribution.</title>
        <authorList>
            <person name="Liao J."/>
            <person name="Wiedmann M."/>
        </authorList>
    </citation>
    <scope>NUCLEOTIDE SEQUENCE [LARGE SCALE GENOMIC DNA]</scope>
    <source>
        <strain evidence="1 2">FSL L7-1560</strain>
    </source>
</reference>